<reference evidence="1" key="4">
    <citation type="submission" date="2019-03" db="UniProtKB">
        <authorList>
            <consortium name="EnsemblPlants"/>
        </authorList>
    </citation>
    <scope>IDENTIFICATION</scope>
</reference>
<evidence type="ECO:0000313" key="2">
    <source>
        <dbReference type="Proteomes" id="UP000015105"/>
    </source>
</evidence>
<reference evidence="2" key="2">
    <citation type="journal article" date="2017" name="Nat. Plants">
        <title>The Aegilops tauschii genome reveals multiple impacts of transposons.</title>
        <authorList>
            <person name="Zhao G."/>
            <person name="Zou C."/>
            <person name="Li K."/>
            <person name="Wang K."/>
            <person name="Li T."/>
            <person name="Gao L."/>
            <person name="Zhang X."/>
            <person name="Wang H."/>
            <person name="Yang Z."/>
            <person name="Liu X."/>
            <person name="Jiang W."/>
            <person name="Mao L."/>
            <person name="Kong X."/>
            <person name="Jiao Y."/>
            <person name="Jia J."/>
        </authorList>
    </citation>
    <scope>NUCLEOTIDE SEQUENCE [LARGE SCALE GENOMIC DNA]</scope>
    <source>
        <strain evidence="2">cv. AL8/78</strain>
    </source>
</reference>
<organism evidence="1 2">
    <name type="scientific">Aegilops tauschii subsp. strangulata</name>
    <name type="common">Goatgrass</name>
    <dbReference type="NCBI Taxonomy" id="200361"/>
    <lineage>
        <taxon>Eukaryota</taxon>
        <taxon>Viridiplantae</taxon>
        <taxon>Streptophyta</taxon>
        <taxon>Embryophyta</taxon>
        <taxon>Tracheophyta</taxon>
        <taxon>Spermatophyta</taxon>
        <taxon>Magnoliopsida</taxon>
        <taxon>Liliopsida</taxon>
        <taxon>Poales</taxon>
        <taxon>Poaceae</taxon>
        <taxon>BOP clade</taxon>
        <taxon>Pooideae</taxon>
        <taxon>Triticodae</taxon>
        <taxon>Triticeae</taxon>
        <taxon>Triticinae</taxon>
        <taxon>Aegilops</taxon>
    </lineage>
</organism>
<evidence type="ECO:0000313" key="1">
    <source>
        <dbReference type="EnsemblPlants" id="AET3Gv20810700.3"/>
    </source>
</evidence>
<proteinExistence type="predicted"/>
<name>A0A453FWT0_AEGTS</name>
<keyword evidence="2" id="KW-1185">Reference proteome</keyword>
<dbReference type="Gramene" id="AET3Gv20810700.3">
    <property type="protein sequence ID" value="AET3Gv20810700.3"/>
    <property type="gene ID" value="AET3Gv20810700"/>
</dbReference>
<sequence>VAVAPGAAARRKKPATMVIPPPDRAARIVGFLKPNLLRMDFSNKFVTAQVIHTPTTTVPCSASSREKLLRSHM</sequence>
<dbReference type="Proteomes" id="UP000015105">
    <property type="component" value="Chromosome 3D"/>
</dbReference>
<accession>A0A453FWT0</accession>
<protein>
    <submittedName>
        <fullName evidence="1">Uncharacterized protein</fullName>
    </submittedName>
</protein>
<dbReference type="EnsemblPlants" id="AET3Gv20810700.3">
    <property type="protein sequence ID" value="AET3Gv20810700.3"/>
    <property type="gene ID" value="AET3Gv20810700"/>
</dbReference>
<reference evidence="2" key="1">
    <citation type="journal article" date="2014" name="Science">
        <title>Ancient hybridizations among the ancestral genomes of bread wheat.</title>
        <authorList>
            <consortium name="International Wheat Genome Sequencing Consortium,"/>
            <person name="Marcussen T."/>
            <person name="Sandve S.R."/>
            <person name="Heier L."/>
            <person name="Spannagl M."/>
            <person name="Pfeifer M."/>
            <person name="Jakobsen K.S."/>
            <person name="Wulff B.B."/>
            <person name="Steuernagel B."/>
            <person name="Mayer K.F."/>
            <person name="Olsen O.A."/>
        </authorList>
    </citation>
    <scope>NUCLEOTIDE SEQUENCE [LARGE SCALE GENOMIC DNA]</scope>
    <source>
        <strain evidence="2">cv. AL8/78</strain>
    </source>
</reference>
<dbReference type="SUPFAM" id="SSF53137">
    <property type="entry name" value="Translational machinery components"/>
    <property type="match status" value="1"/>
</dbReference>
<reference evidence="1" key="5">
    <citation type="journal article" date="2021" name="G3 (Bethesda)">
        <title>Aegilops tauschii genome assembly Aet v5.0 features greater sequence contiguity and improved annotation.</title>
        <authorList>
            <person name="Wang L."/>
            <person name="Zhu T."/>
            <person name="Rodriguez J.C."/>
            <person name="Deal K.R."/>
            <person name="Dubcovsky J."/>
            <person name="McGuire P.E."/>
            <person name="Lux T."/>
            <person name="Spannagl M."/>
            <person name="Mayer K.F.X."/>
            <person name="Baldrich P."/>
            <person name="Meyers B.C."/>
            <person name="Huo N."/>
            <person name="Gu Y.Q."/>
            <person name="Zhou H."/>
            <person name="Devos K.M."/>
            <person name="Bennetzen J.L."/>
            <person name="Unver T."/>
            <person name="Budak H."/>
            <person name="Gulick P.J."/>
            <person name="Galiba G."/>
            <person name="Kalapos B."/>
            <person name="Nelson D.R."/>
            <person name="Li P."/>
            <person name="You F.M."/>
            <person name="Luo M.C."/>
            <person name="Dvorak J."/>
        </authorList>
    </citation>
    <scope>NUCLEOTIDE SEQUENCE [LARGE SCALE GENOMIC DNA]</scope>
    <source>
        <strain evidence="1">cv. AL8/78</strain>
    </source>
</reference>
<dbReference type="STRING" id="200361.A0A453FWT0"/>
<reference evidence="1" key="3">
    <citation type="journal article" date="2017" name="Nature">
        <title>Genome sequence of the progenitor of the wheat D genome Aegilops tauschii.</title>
        <authorList>
            <person name="Luo M.C."/>
            <person name="Gu Y.Q."/>
            <person name="Puiu D."/>
            <person name="Wang H."/>
            <person name="Twardziok S.O."/>
            <person name="Deal K.R."/>
            <person name="Huo N."/>
            <person name="Zhu T."/>
            <person name="Wang L."/>
            <person name="Wang Y."/>
            <person name="McGuire P.E."/>
            <person name="Liu S."/>
            <person name="Long H."/>
            <person name="Ramasamy R.K."/>
            <person name="Rodriguez J.C."/>
            <person name="Van S.L."/>
            <person name="Yuan L."/>
            <person name="Wang Z."/>
            <person name="Xia Z."/>
            <person name="Xiao L."/>
            <person name="Anderson O.D."/>
            <person name="Ouyang S."/>
            <person name="Liang Y."/>
            <person name="Zimin A.V."/>
            <person name="Pertea G."/>
            <person name="Qi P."/>
            <person name="Bennetzen J.L."/>
            <person name="Dai X."/>
            <person name="Dawson M.W."/>
            <person name="Muller H.G."/>
            <person name="Kugler K."/>
            <person name="Rivarola-Duarte L."/>
            <person name="Spannagl M."/>
            <person name="Mayer K.F.X."/>
            <person name="Lu F.H."/>
            <person name="Bevan M.W."/>
            <person name="Leroy P."/>
            <person name="Li P."/>
            <person name="You F.M."/>
            <person name="Sun Q."/>
            <person name="Liu Z."/>
            <person name="Lyons E."/>
            <person name="Wicker T."/>
            <person name="Salzberg S.L."/>
            <person name="Devos K.M."/>
            <person name="Dvorak J."/>
        </authorList>
    </citation>
    <scope>NUCLEOTIDE SEQUENCE [LARGE SCALE GENOMIC DNA]</scope>
    <source>
        <strain evidence="1">cv. AL8/78</strain>
    </source>
</reference>
<dbReference type="AlphaFoldDB" id="A0A453FWT0"/>